<dbReference type="EC" id="2.7.11.30" evidence="5"/>
<name>A0AAV7JZ97_9METZ</name>
<dbReference type="Gene3D" id="3.30.200.20">
    <property type="entry name" value="Phosphorylase Kinase, domain 1"/>
    <property type="match status" value="1"/>
</dbReference>
<organism evidence="22 23">
    <name type="scientific">Oopsacas minuta</name>
    <dbReference type="NCBI Taxonomy" id="111878"/>
    <lineage>
        <taxon>Eukaryota</taxon>
        <taxon>Metazoa</taxon>
        <taxon>Porifera</taxon>
        <taxon>Hexactinellida</taxon>
        <taxon>Hexasterophora</taxon>
        <taxon>Lyssacinosida</taxon>
        <taxon>Leucopsacidae</taxon>
        <taxon>Oopsacas</taxon>
    </lineage>
</organism>
<comment type="cofactor">
    <cofactor evidence="2">
        <name>Mg(2+)</name>
        <dbReference type="ChEBI" id="CHEBI:18420"/>
    </cofactor>
</comment>
<keyword evidence="6" id="KW-0723">Serine/threonine-protein kinase</keyword>
<feature type="binding site" evidence="18">
    <location>
        <position position="260"/>
    </location>
    <ligand>
        <name>ATP</name>
        <dbReference type="ChEBI" id="CHEBI:30616"/>
    </ligand>
</feature>
<dbReference type="Gene3D" id="1.10.510.10">
    <property type="entry name" value="Transferase(Phosphotransferase) domain 1"/>
    <property type="match status" value="1"/>
</dbReference>
<evidence type="ECO:0000313" key="23">
    <source>
        <dbReference type="Proteomes" id="UP001165289"/>
    </source>
</evidence>
<evidence type="ECO:0000256" key="16">
    <source>
        <dbReference type="ARBA" id="ARBA00023136"/>
    </source>
</evidence>
<keyword evidence="9" id="KW-0479">Metal-binding</keyword>
<evidence type="ECO:0000256" key="11">
    <source>
        <dbReference type="ARBA" id="ARBA00022741"/>
    </source>
</evidence>
<dbReference type="GO" id="GO:0005886">
    <property type="term" value="C:plasma membrane"/>
    <property type="evidence" value="ECO:0007669"/>
    <property type="project" value="TreeGrafter"/>
</dbReference>
<dbReference type="InterPro" id="IPR045860">
    <property type="entry name" value="Snake_toxin-like_sf"/>
</dbReference>
<evidence type="ECO:0000256" key="2">
    <source>
        <dbReference type="ARBA" id="ARBA00001946"/>
    </source>
</evidence>
<evidence type="ECO:0000256" key="1">
    <source>
        <dbReference type="ARBA" id="ARBA00001936"/>
    </source>
</evidence>
<comment type="subcellular location">
    <subcellularLocation>
        <location evidence="3">Membrane</location>
        <topology evidence="3">Single-pass type I membrane protein</topology>
    </subcellularLocation>
</comment>
<dbReference type="EMBL" id="JAKMXF010000222">
    <property type="protein sequence ID" value="KAI6654333.1"/>
    <property type="molecule type" value="Genomic_DNA"/>
</dbReference>
<dbReference type="InterPro" id="IPR003605">
    <property type="entry name" value="GS_dom"/>
</dbReference>
<keyword evidence="15 19" id="KW-1133">Transmembrane helix</keyword>
<sequence length="525" mass="59413">MSSIAATTSNSTELTCIRKISNTQDTCTVTYNKDIHPTPPRCLVVEDYETDSAFNARIPDRFEQGCVGGDTGDSSEFHCDTPNQRIRIYNQRKYVEYTYCCSTDLCNSNTASIMPSIFPLSTQLITTPTLQGQGQWSTSIVQLVLPSILVPLVCTGVCISLLIAVCMSFRGKHRYRKSIRGSQHPFFDTHTRVSGTIDTDVYPLSTMTYGECTVSSSATGIPLLEQRTISRHISVTRILGQGRYGTVYEGSWRGNKVAVKIFFSHNEDSWKHEADIYRTCMLRHSNILGFIAADMKDDNESIQLWLVTDLHPNGSLYSYLNHRQLEHIEALKLARTLANGLAFLHEDVKAKDAYKPAIAHRDIKSRNILVKLDGECCIGDLGMAIREGFQSDFKIAEPTQGTRRYMSPEALTGSLDLRQIDSLKQSDVYSMGLVLWEIGLRWKSCTKLECEKPQLPYEDNFPSDPSLDEMYEFVVVQNNRPYIPDRWAETNSLAKLLPTLRECWYRDPMARLTAHKVENILSNFD</sequence>
<gene>
    <name evidence="22" type="ORF">LOD99_731</name>
</gene>
<dbReference type="GO" id="GO:0005524">
    <property type="term" value="F:ATP binding"/>
    <property type="evidence" value="ECO:0007669"/>
    <property type="project" value="UniProtKB-UniRule"/>
</dbReference>
<accession>A0AAV7JZ97</accession>
<dbReference type="SUPFAM" id="SSF57302">
    <property type="entry name" value="Snake toxin-like"/>
    <property type="match status" value="1"/>
</dbReference>
<keyword evidence="10" id="KW-0732">Signal</keyword>
<dbReference type="Proteomes" id="UP001165289">
    <property type="component" value="Unassembled WGS sequence"/>
</dbReference>
<evidence type="ECO:0000256" key="15">
    <source>
        <dbReference type="ARBA" id="ARBA00022989"/>
    </source>
</evidence>
<evidence type="ECO:0000256" key="6">
    <source>
        <dbReference type="ARBA" id="ARBA00022527"/>
    </source>
</evidence>
<dbReference type="PROSITE" id="PS51256">
    <property type="entry name" value="GS"/>
    <property type="match status" value="1"/>
</dbReference>
<feature type="transmembrane region" description="Helical" evidence="19">
    <location>
        <begin position="148"/>
        <end position="169"/>
    </location>
</feature>
<comment type="similarity">
    <text evidence="4">Belongs to the protein kinase superfamily. TKL Ser/Thr protein kinase family. TGFB receptor subfamily.</text>
</comment>
<dbReference type="GO" id="GO:0071363">
    <property type="term" value="P:cellular response to growth factor stimulus"/>
    <property type="evidence" value="ECO:0007669"/>
    <property type="project" value="TreeGrafter"/>
</dbReference>
<evidence type="ECO:0000256" key="9">
    <source>
        <dbReference type="ARBA" id="ARBA00022723"/>
    </source>
</evidence>
<dbReference type="InterPro" id="IPR011009">
    <property type="entry name" value="Kinase-like_dom_sf"/>
</dbReference>
<dbReference type="PROSITE" id="PS00108">
    <property type="entry name" value="PROTEIN_KINASE_ST"/>
    <property type="match status" value="1"/>
</dbReference>
<dbReference type="GO" id="GO:0043235">
    <property type="term" value="C:receptor complex"/>
    <property type="evidence" value="ECO:0007669"/>
    <property type="project" value="TreeGrafter"/>
</dbReference>
<keyword evidence="17" id="KW-0675">Receptor</keyword>
<keyword evidence="7" id="KW-0808">Transferase</keyword>
<keyword evidence="13 18" id="KW-0067">ATP-binding</keyword>
<evidence type="ECO:0000256" key="18">
    <source>
        <dbReference type="PROSITE-ProRule" id="PRU10141"/>
    </source>
</evidence>
<evidence type="ECO:0000256" key="13">
    <source>
        <dbReference type="ARBA" id="ARBA00022840"/>
    </source>
</evidence>
<dbReference type="GO" id="GO:0004675">
    <property type="term" value="F:transmembrane receptor protein serine/threonine kinase activity"/>
    <property type="evidence" value="ECO:0007669"/>
    <property type="project" value="UniProtKB-EC"/>
</dbReference>
<keyword evidence="8 19" id="KW-0812">Transmembrane</keyword>
<comment type="caution">
    <text evidence="22">The sequence shown here is derived from an EMBL/GenBank/DDBJ whole genome shotgun (WGS) entry which is preliminary data.</text>
</comment>
<evidence type="ECO:0000256" key="19">
    <source>
        <dbReference type="SAM" id="Phobius"/>
    </source>
</evidence>
<dbReference type="InterPro" id="IPR001245">
    <property type="entry name" value="Ser-Thr/Tyr_kinase_cat_dom"/>
</dbReference>
<evidence type="ECO:0000256" key="17">
    <source>
        <dbReference type="ARBA" id="ARBA00023170"/>
    </source>
</evidence>
<dbReference type="InterPro" id="IPR000719">
    <property type="entry name" value="Prot_kinase_dom"/>
</dbReference>
<evidence type="ECO:0000313" key="22">
    <source>
        <dbReference type="EMBL" id="KAI6654333.1"/>
    </source>
</evidence>
<keyword evidence="14" id="KW-0460">Magnesium</keyword>
<evidence type="ECO:0000256" key="7">
    <source>
        <dbReference type="ARBA" id="ARBA00022679"/>
    </source>
</evidence>
<feature type="domain" description="Protein kinase" evidence="20">
    <location>
        <begin position="233"/>
        <end position="524"/>
    </location>
</feature>
<dbReference type="PANTHER" id="PTHR23255:SF72">
    <property type="entry name" value="RECEPTOR PROTEIN SERINE_THREONINE KINASE"/>
    <property type="match status" value="1"/>
</dbReference>
<dbReference type="InterPro" id="IPR000333">
    <property type="entry name" value="TGFB_receptor"/>
</dbReference>
<dbReference type="AlphaFoldDB" id="A0AAV7JZ97"/>
<dbReference type="PROSITE" id="PS50011">
    <property type="entry name" value="PROTEIN_KINASE_DOM"/>
    <property type="match status" value="1"/>
</dbReference>
<comment type="cofactor">
    <cofactor evidence="1">
        <name>Mn(2+)</name>
        <dbReference type="ChEBI" id="CHEBI:29035"/>
    </cofactor>
</comment>
<evidence type="ECO:0000259" key="21">
    <source>
        <dbReference type="PROSITE" id="PS51256"/>
    </source>
</evidence>
<protein>
    <recommendedName>
        <fullName evidence="5">receptor protein serine/threonine kinase</fullName>
        <ecNumber evidence="5">2.7.11.30</ecNumber>
    </recommendedName>
</protein>
<reference evidence="22 23" key="1">
    <citation type="journal article" date="2023" name="BMC Biol.">
        <title>The compact genome of the sponge Oopsacas minuta (Hexactinellida) is lacking key metazoan core genes.</title>
        <authorList>
            <person name="Santini S."/>
            <person name="Schenkelaars Q."/>
            <person name="Jourda C."/>
            <person name="Duchesne M."/>
            <person name="Belahbib H."/>
            <person name="Rocher C."/>
            <person name="Selva M."/>
            <person name="Riesgo A."/>
            <person name="Vervoort M."/>
            <person name="Leys S.P."/>
            <person name="Kodjabachian L."/>
            <person name="Le Bivic A."/>
            <person name="Borchiellini C."/>
            <person name="Claverie J.M."/>
            <person name="Renard E."/>
        </authorList>
    </citation>
    <scope>NUCLEOTIDE SEQUENCE [LARGE SCALE GENOMIC DNA]</scope>
    <source>
        <strain evidence="22">SPO-2</strain>
    </source>
</reference>
<keyword evidence="12" id="KW-0418">Kinase</keyword>
<dbReference type="Pfam" id="PF07714">
    <property type="entry name" value="PK_Tyr_Ser-Thr"/>
    <property type="match status" value="1"/>
</dbReference>
<dbReference type="InterPro" id="IPR008271">
    <property type="entry name" value="Ser/Thr_kinase_AS"/>
</dbReference>
<evidence type="ECO:0000256" key="3">
    <source>
        <dbReference type="ARBA" id="ARBA00004479"/>
    </source>
</evidence>
<dbReference type="InterPro" id="IPR017441">
    <property type="entry name" value="Protein_kinase_ATP_BS"/>
</dbReference>
<evidence type="ECO:0000256" key="4">
    <source>
        <dbReference type="ARBA" id="ARBA00009605"/>
    </source>
</evidence>
<feature type="domain" description="GS" evidence="21">
    <location>
        <begin position="199"/>
        <end position="232"/>
    </location>
</feature>
<evidence type="ECO:0000256" key="14">
    <source>
        <dbReference type="ARBA" id="ARBA00022842"/>
    </source>
</evidence>
<proteinExistence type="inferred from homology"/>
<evidence type="ECO:0000256" key="10">
    <source>
        <dbReference type="ARBA" id="ARBA00022729"/>
    </source>
</evidence>
<dbReference type="PANTHER" id="PTHR23255">
    <property type="entry name" value="TRANSFORMING GROWTH FACTOR-BETA RECEPTOR TYPE I AND II"/>
    <property type="match status" value="1"/>
</dbReference>
<evidence type="ECO:0000259" key="20">
    <source>
        <dbReference type="PROSITE" id="PS50011"/>
    </source>
</evidence>
<keyword evidence="23" id="KW-1185">Reference proteome</keyword>
<keyword evidence="16 19" id="KW-0472">Membrane</keyword>
<keyword evidence="11 18" id="KW-0547">Nucleotide-binding</keyword>
<evidence type="ECO:0000256" key="12">
    <source>
        <dbReference type="ARBA" id="ARBA00022777"/>
    </source>
</evidence>
<dbReference type="SUPFAM" id="SSF56112">
    <property type="entry name" value="Protein kinase-like (PK-like)"/>
    <property type="match status" value="1"/>
</dbReference>
<evidence type="ECO:0000256" key="5">
    <source>
        <dbReference type="ARBA" id="ARBA00012401"/>
    </source>
</evidence>
<evidence type="ECO:0000256" key="8">
    <source>
        <dbReference type="ARBA" id="ARBA00022692"/>
    </source>
</evidence>
<dbReference type="PROSITE" id="PS00107">
    <property type="entry name" value="PROTEIN_KINASE_ATP"/>
    <property type="match status" value="1"/>
</dbReference>
<dbReference type="SMART" id="SM00220">
    <property type="entry name" value="S_TKc"/>
    <property type="match status" value="1"/>
</dbReference>